<reference evidence="3" key="1">
    <citation type="submission" date="2021-01" db="EMBL/GenBank/DDBJ databases">
        <title>Whole genome shotgun sequence of Planobispora takensis NBRC 109077.</title>
        <authorList>
            <person name="Komaki H."/>
            <person name="Tamura T."/>
        </authorList>
    </citation>
    <scope>NUCLEOTIDE SEQUENCE</scope>
    <source>
        <strain evidence="3">NBRC 109077</strain>
    </source>
</reference>
<dbReference type="Gene3D" id="3.30.1390.10">
    <property type="match status" value="1"/>
</dbReference>
<dbReference type="EMBL" id="BOOK01000057">
    <property type="protein sequence ID" value="GII04883.1"/>
    <property type="molecule type" value="Genomic_DNA"/>
</dbReference>
<comment type="caution">
    <text evidence="3">The sequence shown here is derived from an EMBL/GenBank/DDBJ whole genome shotgun (WGS) entry which is preliminary data.</text>
</comment>
<keyword evidence="1" id="KW-0472">Membrane</keyword>
<dbReference type="GO" id="GO:0006412">
    <property type="term" value="P:translation"/>
    <property type="evidence" value="ECO:0007669"/>
    <property type="project" value="InterPro"/>
</dbReference>
<name>A0A8J3WXJ0_9ACTN</name>
<dbReference type="Pfam" id="PF00542">
    <property type="entry name" value="Ribosomal_L12"/>
    <property type="match status" value="1"/>
</dbReference>
<accession>A0A8J3WXJ0</accession>
<feature type="domain" description="Large ribosomal subunit protein bL12 C-terminal" evidence="2">
    <location>
        <begin position="56"/>
        <end position="84"/>
    </location>
</feature>
<evidence type="ECO:0000259" key="2">
    <source>
        <dbReference type="Pfam" id="PF00542"/>
    </source>
</evidence>
<evidence type="ECO:0000313" key="3">
    <source>
        <dbReference type="EMBL" id="GII04883.1"/>
    </source>
</evidence>
<dbReference type="SUPFAM" id="SSF54736">
    <property type="entry name" value="ClpS-like"/>
    <property type="match status" value="1"/>
</dbReference>
<keyword evidence="4" id="KW-1185">Reference proteome</keyword>
<gene>
    <name evidence="3" type="ORF">Pta02_68910</name>
</gene>
<sequence length="142" mass="15000">MVGLGWTELLIIAVIIAIVVLAVIGMVRSARRAAGPPQPRLSPADLNARAQALIARNKKIHAIKLVREQTGLGLAEAKRYVEDLAAGGVPLPLKGAAPLRGDLADRVRGLKEAGRTEQAVLLVRGETGMTEDEARRFVGAIG</sequence>
<evidence type="ECO:0000256" key="1">
    <source>
        <dbReference type="SAM" id="Phobius"/>
    </source>
</evidence>
<evidence type="ECO:0000313" key="4">
    <source>
        <dbReference type="Proteomes" id="UP000634476"/>
    </source>
</evidence>
<dbReference type="InterPro" id="IPR014719">
    <property type="entry name" value="Ribosomal_bL12_C/ClpS-like"/>
</dbReference>
<keyword evidence="1" id="KW-1133">Transmembrane helix</keyword>
<dbReference type="AlphaFoldDB" id="A0A8J3WXJ0"/>
<dbReference type="GO" id="GO:0003735">
    <property type="term" value="F:structural constituent of ribosome"/>
    <property type="evidence" value="ECO:0007669"/>
    <property type="project" value="InterPro"/>
</dbReference>
<dbReference type="InterPro" id="IPR013823">
    <property type="entry name" value="Ribosomal_bL12_C"/>
</dbReference>
<keyword evidence="1" id="KW-0812">Transmembrane</keyword>
<dbReference type="RefSeq" id="WP_203879118.1">
    <property type="nucleotide sequence ID" value="NZ_BOOK01000057.1"/>
</dbReference>
<feature type="transmembrane region" description="Helical" evidence="1">
    <location>
        <begin position="6"/>
        <end position="27"/>
    </location>
</feature>
<dbReference type="Proteomes" id="UP000634476">
    <property type="component" value="Unassembled WGS sequence"/>
</dbReference>
<proteinExistence type="predicted"/>
<protein>
    <recommendedName>
        <fullName evidence="2">Large ribosomal subunit protein bL12 C-terminal domain-containing protein</fullName>
    </recommendedName>
</protein>
<organism evidence="3 4">
    <name type="scientific">Planobispora takensis</name>
    <dbReference type="NCBI Taxonomy" id="1367882"/>
    <lineage>
        <taxon>Bacteria</taxon>
        <taxon>Bacillati</taxon>
        <taxon>Actinomycetota</taxon>
        <taxon>Actinomycetes</taxon>
        <taxon>Streptosporangiales</taxon>
        <taxon>Streptosporangiaceae</taxon>
        <taxon>Planobispora</taxon>
    </lineage>
</organism>